<organism evidence="3 4">
    <name type="scientific">Paenibacillus polysaccharolyticus</name>
    <dbReference type="NCBI Taxonomy" id="582692"/>
    <lineage>
        <taxon>Bacteria</taxon>
        <taxon>Bacillati</taxon>
        <taxon>Bacillota</taxon>
        <taxon>Bacilli</taxon>
        <taxon>Bacillales</taxon>
        <taxon>Paenibacillaceae</taxon>
        <taxon>Paenibacillus</taxon>
    </lineage>
</organism>
<dbReference type="InterPro" id="IPR012854">
    <property type="entry name" value="Cu_amine_oxidase-like_N"/>
</dbReference>
<dbReference type="STRING" id="582692.SAMN05720606_12381"/>
<evidence type="ECO:0000259" key="2">
    <source>
        <dbReference type="PROSITE" id="PS51910"/>
    </source>
</evidence>
<dbReference type="InterPro" id="IPR029070">
    <property type="entry name" value="Chitinase_insertion_sf"/>
</dbReference>
<dbReference type="GO" id="GO:0005975">
    <property type="term" value="P:carbohydrate metabolic process"/>
    <property type="evidence" value="ECO:0007669"/>
    <property type="project" value="InterPro"/>
</dbReference>
<name>A0A1G5LCY2_9BACL</name>
<dbReference type="Gene3D" id="3.30.457.10">
    <property type="entry name" value="Copper amine oxidase-like, N-terminal domain"/>
    <property type="match status" value="1"/>
</dbReference>
<dbReference type="PANTHER" id="PTHR46066">
    <property type="entry name" value="CHITINASE DOMAIN-CONTAINING PROTEIN 1 FAMILY MEMBER"/>
    <property type="match status" value="1"/>
</dbReference>
<dbReference type="InterPro" id="IPR011583">
    <property type="entry name" value="Chitinase_II/V-like_cat"/>
</dbReference>
<dbReference type="PROSITE" id="PS51910">
    <property type="entry name" value="GH18_2"/>
    <property type="match status" value="1"/>
</dbReference>
<dbReference type="InterPro" id="IPR036582">
    <property type="entry name" value="Mao_N_sf"/>
</dbReference>
<gene>
    <name evidence="3" type="ORF">SAMN05720606_12381</name>
</gene>
<dbReference type="SUPFAM" id="SSF51445">
    <property type="entry name" value="(Trans)glycosidases"/>
    <property type="match status" value="1"/>
</dbReference>
<proteinExistence type="predicted"/>
<dbReference type="Proteomes" id="UP000198538">
    <property type="component" value="Unassembled WGS sequence"/>
</dbReference>
<dbReference type="GO" id="GO:0008061">
    <property type="term" value="F:chitin binding"/>
    <property type="evidence" value="ECO:0007669"/>
    <property type="project" value="InterPro"/>
</dbReference>
<feature type="transmembrane region" description="Helical" evidence="1">
    <location>
        <begin position="16"/>
        <end position="33"/>
    </location>
</feature>
<dbReference type="InterPro" id="IPR001223">
    <property type="entry name" value="Glyco_hydro18_cat"/>
</dbReference>
<dbReference type="InterPro" id="IPR017853">
    <property type="entry name" value="GH"/>
</dbReference>
<evidence type="ECO:0000256" key="1">
    <source>
        <dbReference type="SAM" id="Phobius"/>
    </source>
</evidence>
<dbReference type="SUPFAM" id="SSF55383">
    <property type="entry name" value="Copper amine oxidase, domain N"/>
    <property type="match status" value="1"/>
</dbReference>
<protein>
    <submittedName>
        <fullName evidence="3">Copper amine oxidase N-terminal domain-containing protein</fullName>
    </submittedName>
</protein>
<keyword evidence="4" id="KW-1185">Reference proteome</keyword>
<feature type="domain" description="GH18" evidence="2">
    <location>
        <begin position="296"/>
        <end position="614"/>
    </location>
</feature>
<dbReference type="PANTHER" id="PTHR46066:SF2">
    <property type="entry name" value="CHITINASE DOMAIN-CONTAINING PROTEIN 1"/>
    <property type="match status" value="1"/>
</dbReference>
<dbReference type="Pfam" id="PF07833">
    <property type="entry name" value="Cu_amine_oxidN1"/>
    <property type="match status" value="1"/>
</dbReference>
<dbReference type="AlphaFoldDB" id="A0A1G5LCY2"/>
<reference evidence="4" key="1">
    <citation type="submission" date="2016-10" db="EMBL/GenBank/DDBJ databases">
        <authorList>
            <person name="Varghese N."/>
            <person name="Submissions S."/>
        </authorList>
    </citation>
    <scope>NUCLEOTIDE SEQUENCE [LARGE SCALE GENOMIC DNA]</scope>
    <source>
        <strain evidence="4">BL9</strain>
    </source>
</reference>
<dbReference type="Gene3D" id="3.20.20.80">
    <property type="entry name" value="Glycosidases"/>
    <property type="match status" value="1"/>
</dbReference>
<evidence type="ECO:0000313" key="4">
    <source>
        <dbReference type="Proteomes" id="UP000198538"/>
    </source>
</evidence>
<accession>A0A1G5LCY2</accession>
<dbReference type="EMBL" id="FMVM01000023">
    <property type="protein sequence ID" value="SCZ10474.1"/>
    <property type="molecule type" value="Genomic_DNA"/>
</dbReference>
<dbReference type="SMART" id="SM00636">
    <property type="entry name" value="Glyco_18"/>
    <property type="match status" value="1"/>
</dbReference>
<feature type="transmembrane region" description="Helical" evidence="1">
    <location>
        <begin position="53"/>
        <end position="71"/>
    </location>
</feature>
<keyword evidence="1" id="KW-0812">Transmembrane</keyword>
<sequence length="614" mass="68706">MDSSRFLFIQSSEKNIHVNISMIFGMFTIIYGINGGSRLGRKSKYTRRKRRSFWPGLLGACLVAGGAYWLITSVWLNKVYEDPDWLGRNQPIFVDGQLMDEDASGTGGQLKLPVKVLQETVDPGIRYEPDSGDIIIASPQRVLHMKEGSTQAELNHQNYPLKVKPEVKSNEAYIPLQPLKEVYGLAVQEDPTTGAVILMRGGDTIQYATIDTLSSKEDQTVPLYKSGEESSPILTDMKQNVRVRVWKTGTDQSFVQMDNGYAGYVDNDHLVLGEKKTLDTPKFTPTAAEKKWKNKPVNLVWEAVYNRQPDVSSIGKMPGVNVVSPTWFHITDGNGSVKSKGDQAYVNWAKRSGMEVWGLMDNSFDPDITKEALSTYAKRTHIIEQMLDYAKTFRLDGINIDFENVYTNDGANVTQFVREMKAMARIHGLMLSVDVTPKSNSEMWSAFLDRRGLGAFADYIVVMAYDEHWAASPKAGSVASLPWTESSMRRILEEDEVPSDKLIMAVPLYTRIWTEKANEQGEIKVSSKAVGMNSVQELIKEKKLKPVLDQASGQNYVEYKEDGAVKKIWIEDAVSLQARVDLISSLKLGGVAAWNRSFANASAWETLKEAGYSK</sequence>
<keyword evidence="1" id="KW-1133">Transmembrane helix</keyword>
<evidence type="ECO:0000313" key="3">
    <source>
        <dbReference type="EMBL" id="SCZ10474.1"/>
    </source>
</evidence>
<dbReference type="Gene3D" id="3.10.50.10">
    <property type="match status" value="1"/>
</dbReference>
<dbReference type="Pfam" id="PF00704">
    <property type="entry name" value="Glyco_hydro_18"/>
    <property type="match status" value="1"/>
</dbReference>
<keyword evidence="1" id="KW-0472">Membrane</keyword>